<reference evidence="1 2" key="1">
    <citation type="submission" date="2021-07" db="EMBL/GenBank/DDBJ databases">
        <title>Paenibacillus radiodurans sp. nov., isolated from the southeastern edge of Tengger Desert.</title>
        <authorList>
            <person name="Zhang G."/>
        </authorList>
    </citation>
    <scope>NUCLEOTIDE SEQUENCE [LARGE SCALE GENOMIC DNA]</scope>
    <source>
        <strain evidence="1 2">CCM 7311</strain>
    </source>
</reference>
<dbReference type="EMBL" id="JAHZIK010002177">
    <property type="protein sequence ID" value="MBW7460357.1"/>
    <property type="molecule type" value="Genomic_DNA"/>
</dbReference>
<accession>A0ABS7CHF1</accession>
<organism evidence="1 2">
    <name type="scientific">Paenibacillus sepulcri</name>
    <dbReference type="NCBI Taxonomy" id="359917"/>
    <lineage>
        <taxon>Bacteria</taxon>
        <taxon>Bacillati</taxon>
        <taxon>Bacillota</taxon>
        <taxon>Bacilli</taxon>
        <taxon>Bacillales</taxon>
        <taxon>Paenibacillaceae</taxon>
        <taxon>Paenibacillus</taxon>
    </lineage>
</organism>
<evidence type="ECO:0000313" key="1">
    <source>
        <dbReference type="EMBL" id="MBW7460357.1"/>
    </source>
</evidence>
<proteinExistence type="predicted"/>
<feature type="non-terminal residue" evidence="1">
    <location>
        <position position="1"/>
    </location>
</feature>
<protein>
    <recommendedName>
        <fullName evidence="3">ABC transporter substrate-binding protein</fullName>
    </recommendedName>
</protein>
<gene>
    <name evidence="1" type="ORF">K0U00_40470</name>
</gene>
<evidence type="ECO:0000313" key="2">
    <source>
        <dbReference type="Proteomes" id="UP001519887"/>
    </source>
</evidence>
<dbReference type="Proteomes" id="UP001519887">
    <property type="component" value="Unassembled WGS sequence"/>
</dbReference>
<keyword evidence="2" id="KW-1185">Reference proteome</keyword>
<sequence>PWPTRDFQKLKEQMQWVQGIPEVPGGYLTGRNIDNAFRRVVVQGDDPRETMENYVRTMNDEITLKRKEFNLPYEE</sequence>
<comment type="caution">
    <text evidence="1">The sequence shown here is derived from an EMBL/GenBank/DDBJ whole genome shotgun (WGS) entry which is preliminary data.</text>
</comment>
<name>A0ABS7CHF1_9BACL</name>
<evidence type="ECO:0008006" key="3">
    <source>
        <dbReference type="Google" id="ProtNLM"/>
    </source>
</evidence>